<comment type="caution">
    <text evidence="2">The sequence shown here is derived from an EMBL/GenBank/DDBJ whole genome shotgun (WGS) entry which is preliminary data.</text>
</comment>
<organism evidence="2 3">
    <name type="scientific">candidate division WWE3 bacterium CG22_combo_CG10-13_8_21_14_all_39_12</name>
    <dbReference type="NCBI Taxonomy" id="1975094"/>
    <lineage>
        <taxon>Bacteria</taxon>
        <taxon>Katanobacteria</taxon>
    </lineage>
</organism>
<accession>A0A2H0BFX7</accession>
<keyword evidence="1" id="KW-0472">Membrane</keyword>
<evidence type="ECO:0000313" key="2">
    <source>
        <dbReference type="EMBL" id="PIP56582.1"/>
    </source>
</evidence>
<proteinExistence type="predicted"/>
<reference evidence="2 3" key="1">
    <citation type="submission" date="2017-09" db="EMBL/GenBank/DDBJ databases">
        <title>Depth-based differentiation of microbial function through sediment-hosted aquifers and enrichment of novel symbionts in the deep terrestrial subsurface.</title>
        <authorList>
            <person name="Probst A.J."/>
            <person name="Ladd B."/>
            <person name="Jarett J.K."/>
            <person name="Geller-Mcgrath D.E."/>
            <person name="Sieber C.M."/>
            <person name="Emerson J.B."/>
            <person name="Anantharaman K."/>
            <person name="Thomas B.C."/>
            <person name="Malmstrom R."/>
            <person name="Stieglmeier M."/>
            <person name="Klingl A."/>
            <person name="Woyke T."/>
            <person name="Ryan C.M."/>
            <person name="Banfield J.F."/>
        </authorList>
    </citation>
    <scope>NUCLEOTIDE SEQUENCE [LARGE SCALE GENOMIC DNA]</scope>
    <source>
        <strain evidence="2">CG22_combo_CG10-13_8_21_14_all_39_12</strain>
    </source>
</reference>
<name>A0A2H0BFX7_UNCKA</name>
<sequence>MTPDLLENVTHALYTTFDHNQTVIAYVAAIIVSAALAIYKPNRFSILMLLGFIMLGFGFEYDKHIIGPLTRQTLAAVVQDPEAHTRATKVINIFFGEVLPIVFYITGWGLVFWGMIVGVKNYQTTSEKPV</sequence>
<feature type="transmembrane region" description="Helical" evidence="1">
    <location>
        <begin position="101"/>
        <end position="119"/>
    </location>
</feature>
<dbReference type="Proteomes" id="UP000228495">
    <property type="component" value="Unassembled WGS sequence"/>
</dbReference>
<gene>
    <name evidence="2" type="ORF">COX05_02320</name>
</gene>
<evidence type="ECO:0000256" key="1">
    <source>
        <dbReference type="SAM" id="Phobius"/>
    </source>
</evidence>
<keyword evidence="1" id="KW-1133">Transmembrane helix</keyword>
<feature type="transmembrane region" description="Helical" evidence="1">
    <location>
        <begin position="23"/>
        <end position="39"/>
    </location>
</feature>
<protein>
    <submittedName>
        <fullName evidence="2">Uncharacterized protein</fullName>
    </submittedName>
</protein>
<keyword evidence="1" id="KW-0812">Transmembrane</keyword>
<dbReference type="EMBL" id="PCSU01000037">
    <property type="protein sequence ID" value="PIP56582.1"/>
    <property type="molecule type" value="Genomic_DNA"/>
</dbReference>
<evidence type="ECO:0000313" key="3">
    <source>
        <dbReference type="Proteomes" id="UP000228495"/>
    </source>
</evidence>
<feature type="transmembrane region" description="Helical" evidence="1">
    <location>
        <begin position="44"/>
        <end position="61"/>
    </location>
</feature>
<dbReference type="AlphaFoldDB" id="A0A2H0BFX7"/>